<dbReference type="AlphaFoldDB" id="A0A2T4FIY9"/>
<organism evidence="2 4">
    <name type="scientific">Pseudomonas aylmerensis</name>
    <dbReference type="NCBI Taxonomy" id="1869229"/>
    <lineage>
        <taxon>Bacteria</taxon>
        <taxon>Pseudomonadati</taxon>
        <taxon>Pseudomonadota</taxon>
        <taxon>Gammaproteobacteria</taxon>
        <taxon>Pseudomonadales</taxon>
        <taxon>Pseudomonadaceae</taxon>
        <taxon>Pseudomonas</taxon>
    </lineage>
</organism>
<dbReference type="Proteomes" id="UP000240571">
    <property type="component" value="Unassembled WGS sequence"/>
</dbReference>
<evidence type="ECO:0000313" key="1">
    <source>
        <dbReference type="EMBL" id="OCW30209.1"/>
    </source>
</evidence>
<evidence type="ECO:0000313" key="3">
    <source>
        <dbReference type="Proteomes" id="UP000095081"/>
    </source>
</evidence>
<protein>
    <submittedName>
        <fullName evidence="2">Uncharacterized protein</fullName>
    </submittedName>
</protein>
<reference evidence="2 4" key="2">
    <citation type="submission" date="2018-03" db="EMBL/GenBank/DDBJ databases">
        <title>Diversity of bacteria associated with corn roots inoculated with woodland soils in Canada, and Description of Pseudomonas aylmerense sp. nov.</title>
        <authorList>
            <person name="Tambong J.T."/>
            <person name="Xu R."/>
            <person name="Tchagang C."/>
        </authorList>
    </citation>
    <scope>NUCLEOTIDE SEQUENCE [LARGE SCALE GENOMIC DNA]</scope>
    <source>
        <strain evidence="2 4">S1E44</strain>
    </source>
</reference>
<name>A0A2T4FIY9_9PSED</name>
<proteinExistence type="predicted"/>
<sequence>MNIERTQYNGHYGVTFTVLRLIVSPSNHLAMANLCLLEAGISANEVRRRLVDLYRKMLARDLPCRMTVAISKPLTRQQAELLNIRGEIVAGLISGAVSAPMSLASPAAGLAAGAAAGLTIKGIIRSYHAGDVVIGLDAQVNGGIGPQRSLSAMVRQFQGG</sequence>
<comment type="caution">
    <text evidence="2">The sequence shown here is derived from an EMBL/GenBank/DDBJ whole genome shotgun (WGS) entry which is preliminary data.</text>
</comment>
<evidence type="ECO:0000313" key="2">
    <source>
        <dbReference type="EMBL" id="PTC23383.1"/>
    </source>
</evidence>
<dbReference type="EMBL" id="MAUE01000002">
    <property type="protein sequence ID" value="OCW30209.1"/>
    <property type="molecule type" value="Genomic_DNA"/>
</dbReference>
<dbReference type="RefSeq" id="WP_065899607.1">
    <property type="nucleotide sequence ID" value="NZ_MAUE01000002.1"/>
</dbReference>
<dbReference type="Proteomes" id="UP000095081">
    <property type="component" value="Unassembled WGS sequence"/>
</dbReference>
<evidence type="ECO:0000313" key="4">
    <source>
        <dbReference type="Proteomes" id="UP000240571"/>
    </source>
</evidence>
<dbReference type="OrthoDB" id="7031990at2"/>
<reference evidence="1 3" key="1">
    <citation type="submission" date="2016-06" db="EMBL/GenBank/DDBJ databases">
        <title>Draft genome sequence of Pseudomonas sp. S1E40, a novel strain antagonistic activity to fungal plant pathogen.</title>
        <authorList>
            <person name="Tambong J.T."/>
            <person name="Tchagang C."/>
            <person name="Xu R."/>
        </authorList>
    </citation>
    <scope>NUCLEOTIDE SEQUENCE [LARGE SCALE GENOMIC DNA]</scope>
    <source>
        <strain evidence="1 3">S1E40</strain>
    </source>
</reference>
<dbReference type="EMBL" id="PYWW01000059">
    <property type="protein sequence ID" value="PTC23383.1"/>
    <property type="molecule type" value="Genomic_DNA"/>
</dbReference>
<gene>
    <name evidence="1" type="ORF">BBG20_01495</name>
    <name evidence="2" type="ORF">C9382_31680</name>
</gene>
<keyword evidence="3" id="KW-1185">Reference proteome</keyword>
<accession>A0A2T4FIY9</accession>